<dbReference type="Gene3D" id="3.30.9.10">
    <property type="entry name" value="D-Amino Acid Oxidase, subunit A, domain 2"/>
    <property type="match status" value="1"/>
</dbReference>
<dbReference type="AlphaFoldDB" id="A0A2T2YNF4"/>
<dbReference type="NCBIfam" id="NF008425">
    <property type="entry name" value="PRK11259.1"/>
    <property type="match status" value="1"/>
</dbReference>
<dbReference type="EMBL" id="PYFT01000001">
    <property type="protein sequence ID" value="PSR57035.1"/>
    <property type="molecule type" value="Genomic_DNA"/>
</dbReference>
<keyword evidence="3" id="KW-0274">FAD</keyword>
<dbReference type="Pfam" id="PF01266">
    <property type="entry name" value="DAO"/>
    <property type="match status" value="1"/>
</dbReference>
<dbReference type="OrthoDB" id="571248at2"/>
<keyword evidence="7" id="KW-1185">Reference proteome</keyword>
<gene>
    <name evidence="6" type="ORF">AHMF7605_27895</name>
</gene>
<dbReference type="PANTHER" id="PTHR10961">
    <property type="entry name" value="PEROXISOMAL SARCOSINE OXIDASE"/>
    <property type="match status" value="1"/>
</dbReference>
<comment type="caution">
    <text evidence="6">The sequence shown here is derived from an EMBL/GenBank/DDBJ whole genome shotgun (WGS) entry which is preliminary data.</text>
</comment>
<name>A0A2T2YNF4_9BACT</name>
<dbReference type="RefSeq" id="WP_106933207.1">
    <property type="nucleotide sequence ID" value="NZ_PYFT01000001.1"/>
</dbReference>
<proteinExistence type="predicted"/>
<evidence type="ECO:0000313" key="7">
    <source>
        <dbReference type="Proteomes" id="UP000240357"/>
    </source>
</evidence>
<evidence type="ECO:0000256" key="1">
    <source>
        <dbReference type="ARBA" id="ARBA00001974"/>
    </source>
</evidence>
<evidence type="ECO:0000256" key="2">
    <source>
        <dbReference type="ARBA" id="ARBA00022630"/>
    </source>
</evidence>
<evidence type="ECO:0000259" key="5">
    <source>
        <dbReference type="Pfam" id="PF01266"/>
    </source>
</evidence>
<dbReference type="GO" id="GO:0050660">
    <property type="term" value="F:flavin adenine dinucleotide binding"/>
    <property type="evidence" value="ECO:0007669"/>
    <property type="project" value="InterPro"/>
</dbReference>
<dbReference type="Gene3D" id="3.50.50.60">
    <property type="entry name" value="FAD/NAD(P)-binding domain"/>
    <property type="match status" value="1"/>
</dbReference>
<sequence length="373" mass="41723">MRGTFDILVIGLGAAGSSALYHLSKTGKKVGGIDQFMPPHTHGSSHGQSRIIRQAYHEDPRYVPFIKRAYVLWEEIEKNSGKLLFRKTGGLMLGNPNAGVIKGAELSAQMHDIPYAYLSNQEIRTRFPAFKPGNDIVGVLEKNAGILFPEDCIKAYLEVAAANRANILKNEKVLSLNTHTDVVEVTTNQGHYLANKVIVATGAWISAFIPDLNLLTVERQVLYWFKTNNQSLRVDDLPVYIWEYAPGKMFYGFPDLGDGIKVAHHHAGEITSPETLNRHVSPEEIQSMKKVVSDYFNLNVAFNYGTVCMYTNTPDERFIIDYHPQHKNIIIASPCSGHGFKFASVTGKLLSQLALDEKPELDISMFRINRFAK</sequence>
<feature type="domain" description="FAD dependent oxidoreductase" evidence="5">
    <location>
        <begin position="6"/>
        <end position="353"/>
    </location>
</feature>
<dbReference type="SUPFAM" id="SSF51905">
    <property type="entry name" value="FAD/NAD(P)-binding domain"/>
    <property type="match status" value="1"/>
</dbReference>
<dbReference type="PANTHER" id="PTHR10961:SF7">
    <property type="entry name" value="FAD DEPENDENT OXIDOREDUCTASE DOMAIN-CONTAINING PROTEIN"/>
    <property type="match status" value="1"/>
</dbReference>
<evidence type="ECO:0000313" key="6">
    <source>
        <dbReference type="EMBL" id="PSR57035.1"/>
    </source>
</evidence>
<dbReference type="InterPro" id="IPR036188">
    <property type="entry name" value="FAD/NAD-bd_sf"/>
</dbReference>
<keyword evidence="4" id="KW-0560">Oxidoreductase</keyword>
<dbReference type="Proteomes" id="UP000240357">
    <property type="component" value="Unassembled WGS sequence"/>
</dbReference>
<dbReference type="SUPFAM" id="SSF54373">
    <property type="entry name" value="FAD-linked reductases, C-terminal domain"/>
    <property type="match status" value="1"/>
</dbReference>
<evidence type="ECO:0000256" key="3">
    <source>
        <dbReference type="ARBA" id="ARBA00022827"/>
    </source>
</evidence>
<organism evidence="6 7">
    <name type="scientific">Adhaeribacter arboris</name>
    <dbReference type="NCBI Taxonomy" id="2072846"/>
    <lineage>
        <taxon>Bacteria</taxon>
        <taxon>Pseudomonadati</taxon>
        <taxon>Bacteroidota</taxon>
        <taxon>Cytophagia</taxon>
        <taxon>Cytophagales</taxon>
        <taxon>Hymenobacteraceae</taxon>
        <taxon>Adhaeribacter</taxon>
    </lineage>
</organism>
<accession>A0A2T2YNF4</accession>
<evidence type="ECO:0000256" key="4">
    <source>
        <dbReference type="ARBA" id="ARBA00023002"/>
    </source>
</evidence>
<protein>
    <submittedName>
        <fullName evidence="6">N-methyl-L-tryptophan oxidase</fullName>
    </submittedName>
</protein>
<dbReference type="InterPro" id="IPR045170">
    <property type="entry name" value="MTOX"/>
</dbReference>
<comment type="cofactor">
    <cofactor evidence="1">
        <name>FAD</name>
        <dbReference type="ChEBI" id="CHEBI:57692"/>
    </cofactor>
</comment>
<keyword evidence="2" id="KW-0285">Flavoprotein</keyword>
<dbReference type="GO" id="GO:0008115">
    <property type="term" value="F:sarcosine oxidase activity"/>
    <property type="evidence" value="ECO:0007669"/>
    <property type="project" value="TreeGrafter"/>
</dbReference>
<dbReference type="InterPro" id="IPR006076">
    <property type="entry name" value="FAD-dep_OxRdtase"/>
</dbReference>
<reference evidence="6 7" key="1">
    <citation type="submission" date="2018-03" db="EMBL/GenBank/DDBJ databases">
        <title>Adhaeribacter sp. HMF7605 Genome sequencing and assembly.</title>
        <authorList>
            <person name="Kang H."/>
            <person name="Kang J."/>
            <person name="Cha I."/>
            <person name="Kim H."/>
            <person name="Joh K."/>
        </authorList>
    </citation>
    <scope>NUCLEOTIDE SEQUENCE [LARGE SCALE GENOMIC DNA]</scope>
    <source>
        <strain evidence="6 7">HMF7605</strain>
    </source>
</reference>